<dbReference type="Proteomes" id="UP000054107">
    <property type="component" value="Unassembled WGS sequence"/>
</dbReference>
<dbReference type="AlphaFoldDB" id="A0A0B7NK57"/>
<feature type="region of interest" description="Disordered" evidence="1">
    <location>
        <begin position="57"/>
        <end position="77"/>
    </location>
</feature>
<organism evidence="2 3">
    <name type="scientific">Parasitella parasitica</name>
    <dbReference type="NCBI Taxonomy" id="35722"/>
    <lineage>
        <taxon>Eukaryota</taxon>
        <taxon>Fungi</taxon>
        <taxon>Fungi incertae sedis</taxon>
        <taxon>Mucoromycota</taxon>
        <taxon>Mucoromycotina</taxon>
        <taxon>Mucoromycetes</taxon>
        <taxon>Mucorales</taxon>
        <taxon>Mucorineae</taxon>
        <taxon>Mucoraceae</taxon>
        <taxon>Parasitella</taxon>
    </lineage>
</organism>
<proteinExistence type="predicted"/>
<accession>A0A0B7NK57</accession>
<sequence>MSLKLYFEDGKGNAMDEDGREPVQMEVDEDAYPLNSITDFNTHAELKPPEKEVKLKAAKEEEESVSTLPSTPGPIKKHGDEVKELFFFHVNEKGLNAGKAAKIVNIPRRAAYSWIQCEIGSNLLNSSV</sequence>
<keyword evidence="3" id="KW-1185">Reference proteome</keyword>
<evidence type="ECO:0000313" key="2">
    <source>
        <dbReference type="EMBL" id="CEP15333.1"/>
    </source>
</evidence>
<gene>
    <name evidence="2" type="primary">PARPA_09540.1 scaffold 36791</name>
</gene>
<dbReference type="EMBL" id="LN732068">
    <property type="protein sequence ID" value="CEP15333.1"/>
    <property type="molecule type" value="Genomic_DNA"/>
</dbReference>
<reference evidence="2 3" key="1">
    <citation type="submission" date="2014-09" db="EMBL/GenBank/DDBJ databases">
        <authorList>
            <person name="Ellenberger Sabrina"/>
        </authorList>
    </citation>
    <scope>NUCLEOTIDE SEQUENCE [LARGE SCALE GENOMIC DNA]</scope>
    <source>
        <strain evidence="2 3">CBS 412.66</strain>
    </source>
</reference>
<evidence type="ECO:0000313" key="3">
    <source>
        <dbReference type="Proteomes" id="UP000054107"/>
    </source>
</evidence>
<protein>
    <submittedName>
        <fullName evidence="2">Uncharacterized protein</fullName>
    </submittedName>
</protein>
<name>A0A0B7NK57_9FUNG</name>
<dbReference type="OrthoDB" id="2282487at2759"/>
<evidence type="ECO:0000256" key="1">
    <source>
        <dbReference type="SAM" id="MobiDB-lite"/>
    </source>
</evidence>